<reference evidence="1" key="1">
    <citation type="submission" date="2021-12" db="EMBL/GenBank/DDBJ databases">
        <title>Prjna785345.</title>
        <authorList>
            <person name="Rujirawat T."/>
            <person name="Krajaejun T."/>
        </authorList>
    </citation>
    <scope>NUCLEOTIDE SEQUENCE</scope>
    <source>
        <strain evidence="1">Pi057C3</strain>
    </source>
</reference>
<comment type="caution">
    <text evidence="1">The sequence shown here is derived from an EMBL/GenBank/DDBJ whole genome shotgun (WGS) entry which is preliminary data.</text>
</comment>
<proteinExistence type="predicted"/>
<evidence type="ECO:0000313" key="2">
    <source>
        <dbReference type="Proteomes" id="UP001209570"/>
    </source>
</evidence>
<gene>
    <name evidence="1" type="ORF">P43SY_011818</name>
</gene>
<dbReference type="Proteomes" id="UP001209570">
    <property type="component" value="Unassembled WGS sequence"/>
</dbReference>
<sequence>MEILKLLYVFPSRNADAAISLLHTVTALAKLSGGIKAMLLQSKLDIMALRSSEDAADDAPPATLSSPWPWSRDECLATEFSQRPSQC</sequence>
<dbReference type="EMBL" id="JAKCXM010008443">
    <property type="protein sequence ID" value="KAJ0388587.1"/>
    <property type="molecule type" value="Genomic_DNA"/>
</dbReference>
<protein>
    <submittedName>
        <fullName evidence="1">Uncharacterized protein</fullName>
    </submittedName>
</protein>
<organism evidence="1 2">
    <name type="scientific">Pythium insidiosum</name>
    <name type="common">Pythiosis disease agent</name>
    <dbReference type="NCBI Taxonomy" id="114742"/>
    <lineage>
        <taxon>Eukaryota</taxon>
        <taxon>Sar</taxon>
        <taxon>Stramenopiles</taxon>
        <taxon>Oomycota</taxon>
        <taxon>Peronosporomycetes</taxon>
        <taxon>Pythiales</taxon>
        <taxon>Pythiaceae</taxon>
        <taxon>Pythium</taxon>
    </lineage>
</organism>
<evidence type="ECO:0000313" key="1">
    <source>
        <dbReference type="EMBL" id="KAJ0388587.1"/>
    </source>
</evidence>
<name>A0AAD5Q452_PYTIN</name>
<keyword evidence="2" id="KW-1185">Reference proteome</keyword>
<accession>A0AAD5Q452</accession>
<dbReference type="AlphaFoldDB" id="A0AAD5Q452"/>